<sequence>MNPTRILKRPAVAATVLSAALLGACSFATTPTQANAQSGPVLNTSQFQTKGASLQAAPLPPACQEAIFKTGEKFPTTRYAIPDEPWNAFLAAVGNLSEEEQALLTEPACATWNKWAVTNGPAVTTELDNRYRNAAAPACNKWAVATLATVKKHAPEVPAEYAAQEKLAKKVWTEVMTKLSTTAADPACRASYNTAKAGW</sequence>
<reference evidence="2" key="2">
    <citation type="submission" date="2020-09" db="EMBL/GenBank/DDBJ databases">
        <authorList>
            <person name="Sun Q."/>
            <person name="Ohkuma M."/>
        </authorList>
    </citation>
    <scope>NUCLEOTIDE SEQUENCE</scope>
    <source>
        <strain evidence="2">JCM 4386</strain>
    </source>
</reference>
<dbReference type="RefSeq" id="WP_190147514.1">
    <property type="nucleotide sequence ID" value="NZ_BMTL01000002.1"/>
</dbReference>
<keyword evidence="3" id="KW-1185">Reference proteome</keyword>
<evidence type="ECO:0000313" key="3">
    <source>
        <dbReference type="Proteomes" id="UP000606194"/>
    </source>
</evidence>
<feature type="chain" id="PRO_5036804253" evidence="1">
    <location>
        <begin position="37"/>
        <end position="199"/>
    </location>
</feature>
<organism evidence="2 3">
    <name type="scientific">Streptomyces humidus</name>
    <dbReference type="NCBI Taxonomy" id="52259"/>
    <lineage>
        <taxon>Bacteria</taxon>
        <taxon>Bacillati</taxon>
        <taxon>Actinomycetota</taxon>
        <taxon>Actinomycetes</taxon>
        <taxon>Kitasatosporales</taxon>
        <taxon>Streptomycetaceae</taxon>
        <taxon>Streptomyces</taxon>
    </lineage>
</organism>
<evidence type="ECO:0000313" key="2">
    <source>
        <dbReference type="EMBL" id="GGR68954.1"/>
    </source>
</evidence>
<protein>
    <submittedName>
        <fullName evidence="2">Uncharacterized protein</fullName>
    </submittedName>
</protein>
<dbReference type="Proteomes" id="UP000606194">
    <property type="component" value="Unassembled WGS sequence"/>
</dbReference>
<dbReference type="PROSITE" id="PS51257">
    <property type="entry name" value="PROKAR_LIPOPROTEIN"/>
    <property type="match status" value="1"/>
</dbReference>
<comment type="caution">
    <text evidence="2">The sequence shown here is derived from an EMBL/GenBank/DDBJ whole genome shotgun (WGS) entry which is preliminary data.</text>
</comment>
<dbReference type="EMBL" id="BMTL01000002">
    <property type="protein sequence ID" value="GGR68954.1"/>
    <property type="molecule type" value="Genomic_DNA"/>
</dbReference>
<proteinExistence type="predicted"/>
<name>A0A918L0U5_9ACTN</name>
<accession>A0A918L0U5</accession>
<keyword evidence="1" id="KW-0732">Signal</keyword>
<feature type="signal peptide" evidence="1">
    <location>
        <begin position="1"/>
        <end position="36"/>
    </location>
</feature>
<dbReference type="AlphaFoldDB" id="A0A918L0U5"/>
<reference evidence="2" key="1">
    <citation type="journal article" date="2014" name="Int. J. Syst. Evol. Microbiol.">
        <title>Complete genome sequence of Corynebacterium casei LMG S-19264T (=DSM 44701T), isolated from a smear-ripened cheese.</title>
        <authorList>
            <consortium name="US DOE Joint Genome Institute (JGI-PGF)"/>
            <person name="Walter F."/>
            <person name="Albersmeier A."/>
            <person name="Kalinowski J."/>
            <person name="Ruckert C."/>
        </authorList>
    </citation>
    <scope>NUCLEOTIDE SEQUENCE</scope>
    <source>
        <strain evidence="2">JCM 4386</strain>
    </source>
</reference>
<gene>
    <name evidence="2" type="ORF">GCM10010269_04630</name>
</gene>
<evidence type="ECO:0000256" key="1">
    <source>
        <dbReference type="SAM" id="SignalP"/>
    </source>
</evidence>